<evidence type="ECO:0000313" key="2">
    <source>
        <dbReference type="Proteomes" id="UP001172680"/>
    </source>
</evidence>
<comment type="caution">
    <text evidence="1">The sequence shown here is derived from an EMBL/GenBank/DDBJ whole genome shotgun (WGS) entry which is preliminary data.</text>
</comment>
<name>A0ACC2YH82_9PEZI</name>
<organism evidence="1 2">
    <name type="scientific">Coniosporium tulheliwenetii</name>
    <dbReference type="NCBI Taxonomy" id="3383036"/>
    <lineage>
        <taxon>Eukaryota</taxon>
        <taxon>Fungi</taxon>
        <taxon>Dikarya</taxon>
        <taxon>Ascomycota</taxon>
        <taxon>Pezizomycotina</taxon>
        <taxon>Dothideomycetes</taxon>
        <taxon>Dothideomycetes incertae sedis</taxon>
        <taxon>Coniosporium</taxon>
    </lineage>
</organism>
<accession>A0ACC2YH82</accession>
<proteinExistence type="predicted"/>
<dbReference type="Proteomes" id="UP001172680">
    <property type="component" value="Unassembled WGS sequence"/>
</dbReference>
<protein>
    <submittedName>
        <fullName evidence="1">Uncharacterized protein</fullName>
    </submittedName>
</protein>
<reference evidence="1" key="1">
    <citation type="submission" date="2022-10" db="EMBL/GenBank/DDBJ databases">
        <title>Culturing micro-colonial fungi from biological soil crusts in the Mojave desert and describing Neophaeococcomyces mojavensis, and introducing the new genera and species Taxawa tesnikishii.</title>
        <authorList>
            <person name="Kurbessoian T."/>
            <person name="Stajich J.E."/>
        </authorList>
    </citation>
    <scope>NUCLEOTIDE SEQUENCE</scope>
    <source>
        <strain evidence="1">JES_115</strain>
    </source>
</reference>
<keyword evidence="2" id="KW-1185">Reference proteome</keyword>
<sequence length="248" mass="28410">MHLESFITSVLNSSSIAPAVPNCAPQPAIDLPSSRLTTMNPLTPFLSSKIKARQPHYEAPKALRHQLWTPLLPILDKFKSPSPPNALDVRYHNLRSLLQGAKPRPRLSAFEPLQNLILRHLLAPGAFQRPRRLPGPRSWPSQLVVRSTRIRGREWRRFKRSFLRTLRRTLVWMGVPEVIMIVGLRVEMDIPILPWVVRVLLLWSWERGAADTGAGDRMWEFILPARVWFFFLAMAVEGAEAGGLVWIW</sequence>
<dbReference type="EMBL" id="JAPDRP010000031">
    <property type="protein sequence ID" value="KAJ9634607.1"/>
    <property type="molecule type" value="Genomic_DNA"/>
</dbReference>
<evidence type="ECO:0000313" key="1">
    <source>
        <dbReference type="EMBL" id="KAJ9634607.1"/>
    </source>
</evidence>
<gene>
    <name evidence="1" type="ORF">H2199_008890</name>
</gene>